<feature type="binding site" evidence="10">
    <location>
        <begin position="237"/>
        <end position="241"/>
    </location>
    <ligand>
        <name>GMP</name>
        <dbReference type="ChEBI" id="CHEBI:58115"/>
    </ligand>
</feature>
<dbReference type="GO" id="GO:0170057">
    <property type="term" value="F:RNA ligase (GTP) activity"/>
    <property type="evidence" value="ECO:0007669"/>
    <property type="project" value="UniProtKB-EC"/>
</dbReference>
<dbReference type="EC" id="6.5.1.8" evidence="1"/>
<feature type="binding site" evidence="11">
    <location>
        <position position="345"/>
    </location>
    <ligand>
        <name>Mn(2+)</name>
        <dbReference type="ChEBI" id="CHEBI:29035"/>
        <label>2</label>
    </ligand>
</feature>
<evidence type="ECO:0000256" key="7">
    <source>
        <dbReference type="ARBA" id="ARBA00023211"/>
    </source>
</evidence>
<evidence type="ECO:0000256" key="3">
    <source>
        <dbReference type="ARBA" id="ARBA00022723"/>
    </source>
</evidence>
<feature type="region of interest" description="Disordered" evidence="13">
    <location>
        <begin position="1183"/>
        <end position="1226"/>
    </location>
</feature>
<gene>
    <name evidence="15" type="primary">rtcB</name>
    <name evidence="15" type="ORF">SNAT2548_LOCUS26036</name>
</gene>
<keyword evidence="7 11" id="KW-0464">Manganese</keyword>
<dbReference type="InterPro" id="IPR052915">
    <property type="entry name" value="RtcB-like"/>
</dbReference>
<dbReference type="Gene3D" id="1.10.510.10">
    <property type="entry name" value="Transferase(Phosphotransferase) domain 1"/>
    <property type="match status" value="1"/>
</dbReference>
<evidence type="ECO:0000256" key="11">
    <source>
        <dbReference type="PIRSR" id="PIRSR601233-3"/>
    </source>
</evidence>
<feature type="active site" description="GMP-histidine intermediate" evidence="9">
    <location>
        <position position="411"/>
    </location>
</feature>
<feature type="binding site" evidence="11">
    <location>
        <position position="256"/>
    </location>
    <ligand>
        <name>Mn(2+)</name>
        <dbReference type="ChEBI" id="CHEBI:29035"/>
        <label>2</label>
    </ligand>
</feature>
<dbReference type="SUPFAM" id="SSF103365">
    <property type="entry name" value="Hypothetical protein PH1602"/>
    <property type="match status" value="1"/>
</dbReference>
<dbReference type="PANTHER" id="PTHR43749">
    <property type="entry name" value="RNA-SPLICING LIGASE RTCB"/>
    <property type="match status" value="1"/>
</dbReference>
<feature type="binding site" evidence="11">
    <location>
        <position position="238"/>
    </location>
    <ligand>
        <name>Mn(2+)</name>
        <dbReference type="ChEBI" id="CHEBI:29035"/>
        <label>1</label>
    </ligand>
</feature>
<feature type="binding site" evidence="10">
    <location>
        <begin position="387"/>
        <end position="390"/>
    </location>
    <ligand>
        <name>GMP</name>
        <dbReference type="ChEBI" id="CHEBI:58115"/>
    </ligand>
</feature>
<feature type="binding site" evidence="12">
    <location>
        <position position="730"/>
    </location>
    <ligand>
        <name>ATP</name>
        <dbReference type="ChEBI" id="CHEBI:30616"/>
    </ligand>
</feature>
<dbReference type="InterPro" id="IPR017441">
    <property type="entry name" value="Protein_kinase_ATP_BS"/>
</dbReference>
<evidence type="ECO:0000256" key="2">
    <source>
        <dbReference type="ARBA" id="ARBA00022598"/>
    </source>
</evidence>
<dbReference type="Gene3D" id="3.90.1860.10">
    <property type="entry name" value="tRNA-splicing ligase RtcB"/>
    <property type="match status" value="1"/>
</dbReference>
<evidence type="ECO:0000259" key="14">
    <source>
        <dbReference type="PROSITE" id="PS50011"/>
    </source>
</evidence>
<dbReference type="InterPro" id="IPR036025">
    <property type="entry name" value="RtcB-like_sf"/>
</dbReference>
<evidence type="ECO:0000256" key="6">
    <source>
        <dbReference type="ARBA" id="ARBA00023134"/>
    </source>
</evidence>
<organism evidence="15 16">
    <name type="scientific">Symbiodinium natans</name>
    <dbReference type="NCBI Taxonomy" id="878477"/>
    <lineage>
        <taxon>Eukaryota</taxon>
        <taxon>Sar</taxon>
        <taxon>Alveolata</taxon>
        <taxon>Dinophyceae</taxon>
        <taxon>Suessiales</taxon>
        <taxon>Symbiodiniaceae</taxon>
        <taxon>Symbiodinium</taxon>
    </lineage>
</organism>
<dbReference type="InterPro" id="IPR000719">
    <property type="entry name" value="Prot_kinase_dom"/>
</dbReference>
<evidence type="ECO:0000256" key="13">
    <source>
        <dbReference type="SAM" id="MobiDB-lite"/>
    </source>
</evidence>
<keyword evidence="6 10" id="KW-0342">GTP-binding</keyword>
<dbReference type="PROSITE" id="PS00107">
    <property type="entry name" value="PROTEIN_KINASE_ATP"/>
    <property type="match status" value="1"/>
</dbReference>
<keyword evidence="2" id="KW-0436">Ligase</keyword>
<accession>A0A812S9B2</accession>
<dbReference type="Pfam" id="PF00069">
    <property type="entry name" value="Pkinase"/>
    <property type="match status" value="1"/>
</dbReference>
<comment type="cofactor">
    <cofactor evidence="11">
        <name>Mn(2+)</name>
        <dbReference type="ChEBI" id="CHEBI:29035"/>
    </cofactor>
    <text evidence="11">Binds 2 manganese ions per subunit.</text>
</comment>
<keyword evidence="5 12" id="KW-0067">ATP-binding</keyword>
<feature type="binding site" evidence="11">
    <location>
        <position position="151"/>
    </location>
    <ligand>
        <name>Mn(2+)</name>
        <dbReference type="ChEBI" id="CHEBI:29035"/>
        <label>1</label>
    </ligand>
</feature>
<dbReference type="InterPro" id="IPR001233">
    <property type="entry name" value="RtcB"/>
</dbReference>
<dbReference type="PROSITE" id="PS50011">
    <property type="entry name" value="PROTEIN_KINASE_DOM"/>
    <property type="match status" value="1"/>
</dbReference>
<evidence type="ECO:0000256" key="5">
    <source>
        <dbReference type="ARBA" id="ARBA00022840"/>
    </source>
</evidence>
<dbReference type="AlphaFoldDB" id="A0A812S9B2"/>
<feature type="domain" description="Protein kinase" evidence="14">
    <location>
        <begin position="702"/>
        <end position="979"/>
    </location>
</feature>
<dbReference type="Pfam" id="PF01139">
    <property type="entry name" value="RtcB"/>
    <property type="match status" value="1"/>
</dbReference>
<evidence type="ECO:0000313" key="15">
    <source>
        <dbReference type="EMBL" id="CAE7466151.1"/>
    </source>
</evidence>
<dbReference type="PROSITE" id="PS00108">
    <property type="entry name" value="PROTEIN_KINASE_ST"/>
    <property type="match status" value="1"/>
</dbReference>
<dbReference type="GO" id="GO:0005525">
    <property type="term" value="F:GTP binding"/>
    <property type="evidence" value="ECO:0007669"/>
    <property type="project" value="UniProtKB-KW"/>
</dbReference>
<sequence length="1226" mass="134310">MAGQAFAIPLVTDPTASTASRATASRATASLASSCTARSWKSTSSWLTVPALGALTLSVSLQRRGRAERRSARWRRALPEFIETKGVPVVLYAPRAEVEEQALEQLISLAESPLPVGHVAAMPDVHMGKGVAIGAVFASERFVCPNAVGVDIGCGMCAVPVDGLFKQDLSEEKMRRLQALIKERIPTSFDSHAVQLSWAKGTLNDISREHHPTDYLAERIDKEAKIAKQLGTLGGGNHFLEIVYSEGDEQVWCMLHSGSRNVGNTTASFYDKVAGNRGNALRGLHGSLNFLEIDSADGQNYLKDMQWCQAYARENRNSMMNIMVSSVEEVTGKRADMSRAVNAHHNFCQCEKCRFYDHRTGVVKEKDLWVTRKGATSARDGQYGIIPGSMGVGSYIVKGRGAKGSWQSCSHGAGRTMSRTRAKKVIPQEDFEASMKGIVCDTNPAVRDEAPQAYKDLGKVLKNQAELVEVQNRLLPLVNVKGFEEKGAWLELGYVHAHCITLPANQHEAIQNLKLGDGFAPLAFWVVAMQIRADPPNWWTETVLSIADFKLKEGGSMVAKHFEGVFFKTCCCFSFFAEQGSSYLAHATSTKKDLQQKGSAKRHMAQREMRDPMEFQFETAFFAGRQPPPEIFLRHGQQAFMDRDYDALERITSGQCAWSDLTKAELRNLAEFSEEPKSAIEGLEGLALEYTWQELHQATDGFSAARQLGSGASGTVYRATLCEGTEAAVKVLDAPLRGGFEDEVRLLSRCRHPNVVMLLGFAEESLCSVFRHRRCALVYELLHGGDLYRRLQASRAYLWHERLRTATEVCRGLAHLHKHRPKIFHRDIKSQNILFSSDGTAKIADFGLACMAADTEVHEMATLQVAGTVGYSDPLYTRTGVMSESSECYSFGQVLIEILVGRPPAVLAQDGHSCVFLSDELRPREDRAKSRVLSRLDMRAQWPLYTAAGLSTLALLCIHEDADRRPTFLEATDMLRDLTAAALAQEAEQDIPGRDQGDQPEVCHQATPIAKAHVIFQPGREDSTTASPKNALKQPGFPQLESAEVLGQLLQHAHQVNCPPRQAHPAAQAQAAQVLLPSPNFAHPKQASLHQAQLQVRLSPVQHKRQTQALSPGAVVQMSPTAALQVWQPLSPGHGPTGPQPLQLMQVAACPRPINRPCGPAVTPAGPASPPANLRMTHAKSMHETQVEPKGIDLGQRASSLAAPVLVGDRQPPGAEDATEARSESV</sequence>
<feature type="binding site" evidence="10">
    <location>
        <begin position="411"/>
        <end position="414"/>
    </location>
    <ligand>
        <name>GMP</name>
        <dbReference type="ChEBI" id="CHEBI:58115"/>
    </ligand>
</feature>
<comment type="caution">
    <text evidence="15">The sequence shown here is derived from an EMBL/GenBank/DDBJ whole genome shotgun (WGS) entry which is preliminary data.</text>
</comment>
<dbReference type="EMBL" id="CAJNDS010002414">
    <property type="protein sequence ID" value="CAE7466151.1"/>
    <property type="molecule type" value="Genomic_DNA"/>
</dbReference>
<evidence type="ECO:0000256" key="10">
    <source>
        <dbReference type="PIRSR" id="PIRSR601233-2"/>
    </source>
</evidence>
<dbReference type="GO" id="GO:0003909">
    <property type="term" value="F:DNA ligase activity"/>
    <property type="evidence" value="ECO:0007669"/>
    <property type="project" value="TreeGrafter"/>
</dbReference>
<dbReference type="GO" id="GO:0006396">
    <property type="term" value="P:RNA processing"/>
    <property type="evidence" value="ECO:0007669"/>
    <property type="project" value="InterPro"/>
</dbReference>
<dbReference type="SUPFAM" id="SSF56112">
    <property type="entry name" value="Protein kinase-like (PK-like)"/>
    <property type="match status" value="1"/>
</dbReference>
<keyword evidence="16" id="KW-1185">Reference proteome</keyword>
<dbReference type="GO" id="GO:0042245">
    <property type="term" value="P:RNA repair"/>
    <property type="evidence" value="ECO:0007669"/>
    <property type="project" value="TreeGrafter"/>
</dbReference>
<evidence type="ECO:0000256" key="1">
    <source>
        <dbReference type="ARBA" id="ARBA00012726"/>
    </source>
</evidence>
<feature type="binding site" evidence="10">
    <location>
        <position position="481"/>
    </location>
    <ligand>
        <name>GMP</name>
        <dbReference type="ChEBI" id="CHEBI:58115"/>
    </ligand>
</feature>
<dbReference type="InterPro" id="IPR011009">
    <property type="entry name" value="Kinase-like_dom_sf"/>
</dbReference>
<dbReference type="Proteomes" id="UP000604046">
    <property type="component" value="Unassembled WGS sequence"/>
</dbReference>
<dbReference type="GO" id="GO:0006281">
    <property type="term" value="P:DNA repair"/>
    <property type="evidence" value="ECO:0007669"/>
    <property type="project" value="TreeGrafter"/>
</dbReference>
<feature type="binding site" evidence="10">
    <location>
        <begin position="345"/>
        <end position="346"/>
    </location>
    <ligand>
        <name>GMP</name>
        <dbReference type="ChEBI" id="CHEBI:58115"/>
    </ligand>
</feature>
<evidence type="ECO:0000256" key="12">
    <source>
        <dbReference type="PROSITE-ProRule" id="PRU10141"/>
    </source>
</evidence>
<dbReference type="GO" id="GO:0005524">
    <property type="term" value="F:ATP binding"/>
    <property type="evidence" value="ECO:0007669"/>
    <property type="project" value="UniProtKB-UniRule"/>
</dbReference>
<comment type="catalytic activity">
    <reaction evidence="8">
        <text>a 3'-end 3'-phospho-ribonucleotide-RNA + a 5'-end dephospho-ribonucleoside-RNA + GTP = a ribonucleotidyl-ribonucleotide-RNA + GMP + diphosphate</text>
        <dbReference type="Rhea" id="RHEA:68076"/>
        <dbReference type="Rhea" id="RHEA-COMP:10463"/>
        <dbReference type="Rhea" id="RHEA-COMP:13936"/>
        <dbReference type="Rhea" id="RHEA-COMP:17355"/>
        <dbReference type="ChEBI" id="CHEBI:33019"/>
        <dbReference type="ChEBI" id="CHEBI:37565"/>
        <dbReference type="ChEBI" id="CHEBI:58115"/>
        <dbReference type="ChEBI" id="CHEBI:83062"/>
        <dbReference type="ChEBI" id="CHEBI:138284"/>
        <dbReference type="ChEBI" id="CHEBI:173118"/>
        <dbReference type="EC" id="6.5.1.8"/>
    </reaction>
</comment>
<dbReference type="GO" id="GO:0004672">
    <property type="term" value="F:protein kinase activity"/>
    <property type="evidence" value="ECO:0007669"/>
    <property type="project" value="InterPro"/>
</dbReference>
<protein>
    <recommendedName>
        <fullName evidence="1">3'-phosphate/5'-hydroxy nucleic acid ligase</fullName>
        <ecNumber evidence="1">6.5.1.8</ecNumber>
    </recommendedName>
</protein>
<evidence type="ECO:0000256" key="4">
    <source>
        <dbReference type="ARBA" id="ARBA00022741"/>
    </source>
</evidence>
<dbReference type="GO" id="GO:0030145">
    <property type="term" value="F:manganese ion binding"/>
    <property type="evidence" value="ECO:0007669"/>
    <property type="project" value="TreeGrafter"/>
</dbReference>
<evidence type="ECO:0000256" key="8">
    <source>
        <dbReference type="ARBA" id="ARBA00047746"/>
    </source>
</evidence>
<dbReference type="SMART" id="SM00220">
    <property type="entry name" value="S_TKc"/>
    <property type="match status" value="1"/>
</dbReference>
<keyword evidence="4 10" id="KW-0547">Nucleotide-binding</keyword>
<evidence type="ECO:0000256" key="9">
    <source>
        <dbReference type="PIRSR" id="PIRSR601233-1"/>
    </source>
</evidence>
<feature type="binding site" evidence="10">
    <location>
        <position position="394"/>
    </location>
    <ligand>
        <name>GMP</name>
        <dbReference type="ChEBI" id="CHEBI:58115"/>
    </ligand>
</feature>
<dbReference type="InterPro" id="IPR008271">
    <property type="entry name" value="Ser/Thr_kinase_AS"/>
</dbReference>
<evidence type="ECO:0000313" key="16">
    <source>
        <dbReference type="Proteomes" id="UP000604046"/>
    </source>
</evidence>
<keyword evidence="3 11" id="KW-0479">Metal-binding</keyword>
<name>A0A812S9B2_9DINO</name>
<dbReference type="PANTHER" id="PTHR43749:SF2">
    <property type="entry name" value="RNA-SPLICING LIGASE RTCB"/>
    <property type="match status" value="1"/>
</dbReference>
<reference evidence="15" key="1">
    <citation type="submission" date="2021-02" db="EMBL/GenBank/DDBJ databases">
        <authorList>
            <person name="Dougan E. K."/>
            <person name="Rhodes N."/>
            <person name="Thang M."/>
            <person name="Chan C."/>
        </authorList>
    </citation>
    <scope>NUCLEOTIDE SEQUENCE</scope>
</reference>
<proteinExistence type="predicted"/>
<dbReference type="OrthoDB" id="1714095at2759"/>